<keyword evidence="2" id="KW-1003">Cell membrane</keyword>
<name>A0A9Q0YPN1_HOLLE</name>
<evidence type="ECO:0000256" key="6">
    <source>
        <dbReference type="ARBA" id="ARBA00023136"/>
    </source>
</evidence>
<dbReference type="AlphaFoldDB" id="A0A9Q0YPN1"/>
<evidence type="ECO:0000256" key="9">
    <source>
        <dbReference type="SAM" id="Phobius"/>
    </source>
</evidence>
<protein>
    <submittedName>
        <fullName evidence="11">G-protein coupled receptor moody</fullName>
    </submittedName>
</protein>
<dbReference type="CDD" id="cd00637">
    <property type="entry name" value="7tm_classA_rhodopsin-like"/>
    <property type="match status" value="1"/>
</dbReference>
<evidence type="ECO:0000313" key="12">
    <source>
        <dbReference type="Proteomes" id="UP001152320"/>
    </source>
</evidence>
<accession>A0A9Q0YPN1</accession>
<evidence type="ECO:0000256" key="3">
    <source>
        <dbReference type="ARBA" id="ARBA00022692"/>
    </source>
</evidence>
<organism evidence="11 12">
    <name type="scientific">Holothuria leucospilota</name>
    <name type="common">Black long sea cucumber</name>
    <name type="synonym">Mertensiothuria leucospilota</name>
    <dbReference type="NCBI Taxonomy" id="206669"/>
    <lineage>
        <taxon>Eukaryota</taxon>
        <taxon>Metazoa</taxon>
        <taxon>Echinodermata</taxon>
        <taxon>Eleutherozoa</taxon>
        <taxon>Echinozoa</taxon>
        <taxon>Holothuroidea</taxon>
        <taxon>Aspidochirotacea</taxon>
        <taxon>Aspidochirotida</taxon>
        <taxon>Holothuriidae</taxon>
        <taxon>Holothuria</taxon>
    </lineage>
</organism>
<dbReference type="PRINTS" id="PR00237">
    <property type="entry name" value="GPCRRHODOPSN"/>
</dbReference>
<reference evidence="11" key="1">
    <citation type="submission" date="2021-10" db="EMBL/GenBank/DDBJ databases">
        <title>Tropical sea cucumber genome reveals ecological adaptation and Cuvierian tubules defense mechanism.</title>
        <authorList>
            <person name="Chen T."/>
        </authorList>
    </citation>
    <scope>NUCLEOTIDE SEQUENCE</scope>
    <source>
        <strain evidence="11">Nanhai2018</strain>
        <tissue evidence="11">Muscle</tissue>
    </source>
</reference>
<evidence type="ECO:0000256" key="1">
    <source>
        <dbReference type="ARBA" id="ARBA00004651"/>
    </source>
</evidence>
<dbReference type="Gene3D" id="1.20.1070.10">
    <property type="entry name" value="Rhodopsin 7-helix transmembrane proteins"/>
    <property type="match status" value="1"/>
</dbReference>
<dbReference type="PROSITE" id="PS50262">
    <property type="entry name" value="G_PROTEIN_RECEP_F1_2"/>
    <property type="match status" value="1"/>
</dbReference>
<evidence type="ECO:0000256" key="4">
    <source>
        <dbReference type="ARBA" id="ARBA00022989"/>
    </source>
</evidence>
<feature type="transmembrane region" description="Helical" evidence="9">
    <location>
        <begin position="76"/>
        <end position="97"/>
    </location>
</feature>
<dbReference type="PANTHER" id="PTHR24228:SF72">
    <property type="entry name" value="G-PROTEIN COUPLED RECEPTORS FAMILY 1 PROFILE DOMAIN-CONTAINING PROTEIN"/>
    <property type="match status" value="1"/>
</dbReference>
<evidence type="ECO:0000256" key="2">
    <source>
        <dbReference type="ARBA" id="ARBA00022475"/>
    </source>
</evidence>
<evidence type="ECO:0000256" key="8">
    <source>
        <dbReference type="ARBA" id="ARBA00023224"/>
    </source>
</evidence>
<dbReference type="Pfam" id="PF00001">
    <property type="entry name" value="7tm_1"/>
    <property type="match status" value="1"/>
</dbReference>
<dbReference type="GO" id="GO:0005886">
    <property type="term" value="C:plasma membrane"/>
    <property type="evidence" value="ECO:0007669"/>
    <property type="project" value="UniProtKB-SubCell"/>
</dbReference>
<keyword evidence="6 9" id="KW-0472">Membrane</keyword>
<feature type="transmembrane region" description="Helical" evidence="9">
    <location>
        <begin position="42"/>
        <end position="64"/>
    </location>
</feature>
<keyword evidence="8" id="KW-0807">Transducer</keyword>
<comment type="subcellular location">
    <subcellularLocation>
        <location evidence="1">Cell membrane</location>
        <topology evidence="1">Multi-pass membrane protein</topology>
    </subcellularLocation>
</comment>
<comment type="caution">
    <text evidence="11">The sequence shown here is derived from an EMBL/GenBank/DDBJ whole genome shotgun (WGS) entry which is preliminary data.</text>
</comment>
<feature type="transmembrane region" description="Helical" evidence="9">
    <location>
        <begin position="157"/>
        <end position="179"/>
    </location>
</feature>
<keyword evidence="4 9" id="KW-1133">Transmembrane helix</keyword>
<keyword evidence="12" id="KW-1185">Reference proteome</keyword>
<keyword evidence="7 11" id="KW-0675">Receptor</keyword>
<gene>
    <name evidence="11" type="ORF">HOLleu_35380</name>
</gene>
<evidence type="ECO:0000313" key="11">
    <source>
        <dbReference type="EMBL" id="KAJ8025230.1"/>
    </source>
</evidence>
<dbReference type="GO" id="GO:0004930">
    <property type="term" value="F:G protein-coupled receptor activity"/>
    <property type="evidence" value="ECO:0007669"/>
    <property type="project" value="UniProtKB-KW"/>
</dbReference>
<feature type="transmembrane region" description="Helical" evidence="9">
    <location>
        <begin position="205"/>
        <end position="226"/>
    </location>
</feature>
<dbReference type="Proteomes" id="UP001152320">
    <property type="component" value="Chromosome 18"/>
</dbReference>
<evidence type="ECO:0000256" key="7">
    <source>
        <dbReference type="ARBA" id="ARBA00023170"/>
    </source>
</evidence>
<dbReference type="SUPFAM" id="SSF81321">
    <property type="entry name" value="Family A G protein-coupled receptor-like"/>
    <property type="match status" value="1"/>
</dbReference>
<feature type="transmembrane region" description="Helical" evidence="9">
    <location>
        <begin position="109"/>
        <end position="137"/>
    </location>
</feature>
<feature type="domain" description="G-protein coupled receptors family 1 profile" evidence="10">
    <location>
        <begin position="56"/>
        <end position="289"/>
    </location>
</feature>
<dbReference type="OrthoDB" id="10044919at2759"/>
<dbReference type="PANTHER" id="PTHR24228">
    <property type="entry name" value="B2 BRADYKININ RECEPTOR/ANGIOTENSIN II RECEPTOR"/>
    <property type="match status" value="1"/>
</dbReference>
<evidence type="ECO:0000259" key="10">
    <source>
        <dbReference type="PROSITE" id="PS50262"/>
    </source>
</evidence>
<evidence type="ECO:0000256" key="5">
    <source>
        <dbReference type="ARBA" id="ARBA00023040"/>
    </source>
</evidence>
<proteinExistence type="predicted"/>
<dbReference type="InterPro" id="IPR017452">
    <property type="entry name" value="GPCR_Rhodpsn_7TM"/>
</dbReference>
<sequence length="289" mass="31805">MKRTKSGDSTLLLDMDIVSDSLNQSSVESKTMELDFTGRTTVAVFFIVSAIIGIIGNIFVIFGVSISKKLWNSTGVLISNLAVADLLACLVVPWHAATMLSEANQGPPFPQFICGTIAVMVVACVGCSMYTLAVIGINRMMLLSKHPAYDFVFQSKILVLIVIILWALPLSITLIPLTIGLGKVGYNDKFRVCTQMSIPRVYDKILMLGLCPIPYITIVFCYWKIYVMLSRHTSKMANLKVTEPPLSSANNLDVIEGKCPPFTFRPLHGSHNRQQPSPAPTPATYWLNT</sequence>
<dbReference type="InterPro" id="IPR000276">
    <property type="entry name" value="GPCR_Rhodpsn"/>
</dbReference>
<keyword evidence="3 9" id="KW-0812">Transmembrane</keyword>
<dbReference type="EMBL" id="JAIZAY010000018">
    <property type="protein sequence ID" value="KAJ8025230.1"/>
    <property type="molecule type" value="Genomic_DNA"/>
</dbReference>
<keyword evidence="5" id="KW-0297">G-protein coupled receptor</keyword>